<dbReference type="EMBL" id="DXGI01000003">
    <property type="protein sequence ID" value="HIW77530.1"/>
    <property type="molecule type" value="Genomic_DNA"/>
</dbReference>
<keyword evidence="8 13" id="KW-0547">Nucleotide-binding</keyword>
<proteinExistence type="inferred from homology"/>
<comment type="function">
    <text evidence="1 13">Transfers the gamma-phosphate of ATP to the 4'-position of a tetraacyldisaccharide 1-phosphate intermediate (termed DS-1-P) to form tetraacyldisaccharide 1,4'-bis-phosphate (lipid IVA).</text>
</comment>
<sequence length="352" mass="38656">MNPLIWQRRLRPLLRPLGAAYRRLMAARRARWEAGDAAFRPARPCVSVGNIAWGGTGKTPVVDWLLGWSEARGLRPAVLTRGYKARPPVLPLRVAPGCTVEEAGDEPLMLALEHPASAVLVDPDRRRSGRWAEERLHPDLFVLDDGFQHVKVRRDLDLVLLRPDDLREGWSEVIPAGAWREGPEALTRAGAFLIKAGPEELEALRPACEKRLAAFGRPLFSFSLRPVELRRVGSEERADAEAFAGAPYALISGVGDPAQVAATVSRYMGHPPARVVTFSDHYAYGPAEAAKLEALGLPVICTAKDAVKLRALGLSRVWSLRVEAAFGPSLWTDVAFPVWFERWAVAHGLISG</sequence>
<evidence type="ECO:0000256" key="10">
    <source>
        <dbReference type="ARBA" id="ARBA00022840"/>
    </source>
</evidence>
<dbReference type="EC" id="2.7.1.130" evidence="3 13"/>
<evidence type="ECO:0000313" key="15">
    <source>
        <dbReference type="Proteomes" id="UP000824264"/>
    </source>
</evidence>
<keyword evidence="7 13" id="KW-0808">Transferase</keyword>
<dbReference type="GO" id="GO:0009245">
    <property type="term" value="P:lipid A biosynthetic process"/>
    <property type="evidence" value="ECO:0007669"/>
    <property type="project" value="UniProtKB-UniRule"/>
</dbReference>
<keyword evidence="9 13" id="KW-0418">Kinase</keyword>
<dbReference type="HAMAP" id="MF_00409">
    <property type="entry name" value="LpxK"/>
    <property type="match status" value="1"/>
</dbReference>
<evidence type="ECO:0000256" key="5">
    <source>
        <dbReference type="ARBA" id="ARBA00022516"/>
    </source>
</evidence>
<evidence type="ECO:0000256" key="1">
    <source>
        <dbReference type="ARBA" id="ARBA00002274"/>
    </source>
</evidence>
<dbReference type="SUPFAM" id="SSF52540">
    <property type="entry name" value="P-loop containing nucleoside triphosphate hydrolases"/>
    <property type="match status" value="1"/>
</dbReference>
<evidence type="ECO:0000256" key="6">
    <source>
        <dbReference type="ARBA" id="ARBA00022556"/>
    </source>
</evidence>
<comment type="catalytic activity">
    <reaction evidence="13">
        <text>a lipid A disaccharide + ATP = a lipid IVA + ADP + H(+)</text>
        <dbReference type="Rhea" id="RHEA:67840"/>
        <dbReference type="ChEBI" id="CHEBI:15378"/>
        <dbReference type="ChEBI" id="CHEBI:30616"/>
        <dbReference type="ChEBI" id="CHEBI:176343"/>
        <dbReference type="ChEBI" id="CHEBI:176425"/>
        <dbReference type="ChEBI" id="CHEBI:456216"/>
        <dbReference type="EC" id="2.7.1.130"/>
    </reaction>
</comment>
<dbReference type="AlphaFoldDB" id="A0A9D1QYA9"/>
<dbReference type="Pfam" id="PF02606">
    <property type="entry name" value="LpxK"/>
    <property type="match status" value="1"/>
</dbReference>
<name>A0A9D1QYA9_9BACT</name>
<reference evidence="14" key="1">
    <citation type="journal article" date="2021" name="PeerJ">
        <title>Extensive microbial diversity within the chicken gut microbiome revealed by metagenomics and culture.</title>
        <authorList>
            <person name="Gilroy R."/>
            <person name="Ravi A."/>
            <person name="Getino M."/>
            <person name="Pursley I."/>
            <person name="Horton D.L."/>
            <person name="Alikhan N.F."/>
            <person name="Baker D."/>
            <person name="Gharbi K."/>
            <person name="Hall N."/>
            <person name="Watson M."/>
            <person name="Adriaenssens E.M."/>
            <person name="Foster-Nyarko E."/>
            <person name="Jarju S."/>
            <person name="Secka A."/>
            <person name="Antonio M."/>
            <person name="Oren A."/>
            <person name="Chaudhuri R.R."/>
            <person name="La Ragione R."/>
            <person name="Hildebrand F."/>
            <person name="Pallen M.J."/>
        </authorList>
    </citation>
    <scope>NUCLEOTIDE SEQUENCE</scope>
    <source>
        <strain evidence="14">ChiSxjej5B17-1746</strain>
    </source>
</reference>
<organism evidence="14 15">
    <name type="scientific">Candidatus Bilophila faecipullorum</name>
    <dbReference type="NCBI Taxonomy" id="2838482"/>
    <lineage>
        <taxon>Bacteria</taxon>
        <taxon>Pseudomonadati</taxon>
        <taxon>Thermodesulfobacteriota</taxon>
        <taxon>Desulfovibrionia</taxon>
        <taxon>Desulfovibrionales</taxon>
        <taxon>Desulfovibrionaceae</taxon>
        <taxon>Bilophila</taxon>
    </lineage>
</organism>
<accession>A0A9D1QYA9</accession>
<dbReference type="PANTHER" id="PTHR42724:SF1">
    <property type="entry name" value="TETRAACYLDISACCHARIDE 4'-KINASE, MITOCHONDRIAL-RELATED"/>
    <property type="match status" value="1"/>
</dbReference>
<dbReference type="NCBIfam" id="TIGR00682">
    <property type="entry name" value="lpxK"/>
    <property type="match status" value="1"/>
</dbReference>
<comment type="similarity">
    <text evidence="13">Belongs to the LpxK family.</text>
</comment>
<evidence type="ECO:0000256" key="12">
    <source>
        <dbReference type="ARBA" id="ARBA00029757"/>
    </source>
</evidence>
<feature type="binding site" evidence="13">
    <location>
        <begin position="52"/>
        <end position="59"/>
    </location>
    <ligand>
        <name>ATP</name>
        <dbReference type="ChEBI" id="CHEBI:30616"/>
    </ligand>
</feature>
<protein>
    <recommendedName>
        <fullName evidence="4 13">Tetraacyldisaccharide 4'-kinase</fullName>
        <ecNumber evidence="3 13">2.7.1.130</ecNumber>
    </recommendedName>
    <alternativeName>
        <fullName evidence="12 13">Lipid A 4'-kinase</fullName>
    </alternativeName>
</protein>
<keyword evidence="6 13" id="KW-0441">Lipid A biosynthesis</keyword>
<dbReference type="GO" id="GO:0009244">
    <property type="term" value="P:lipopolysaccharide core region biosynthetic process"/>
    <property type="evidence" value="ECO:0007669"/>
    <property type="project" value="TreeGrafter"/>
</dbReference>
<dbReference type="GO" id="GO:0005886">
    <property type="term" value="C:plasma membrane"/>
    <property type="evidence" value="ECO:0007669"/>
    <property type="project" value="TreeGrafter"/>
</dbReference>
<dbReference type="Proteomes" id="UP000824264">
    <property type="component" value="Unassembled WGS sequence"/>
</dbReference>
<evidence type="ECO:0000256" key="3">
    <source>
        <dbReference type="ARBA" id="ARBA00012071"/>
    </source>
</evidence>
<evidence type="ECO:0000256" key="7">
    <source>
        <dbReference type="ARBA" id="ARBA00022679"/>
    </source>
</evidence>
<comment type="caution">
    <text evidence="14">The sequence shown here is derived from an EMBL/GenBank/DDBJ whole genome shotgun (WGS) entry which is preliminary data.</text>
</comment>
<gene>
    <name evidence="13 14" type="primary">lpxK</name>
    <name evidence="14" type="ORF">H9874_00070</name>
</gene>
<evidence type="ECO:0000256" key="13">
    <source>
        <dbReference type="HAMAP-Rule" id="MF_00409"/>
    </source>
</evidence>
<dbReference type="GO" id="GO:0009029">
    <property type="term" value="F:lipid-A 4'-kinase activity"/>
    <property type="evidence" value="ECO:0007669"/>
    <property type="project" value="UniProtKB-UniRule"/>
</dbReference>
<dbReference type="InterPro" id="IPR003758">
    <property type="entry name" value="LpxK"/>
</dbReference>
<evidence type="ECO:0000256" key="11">
    <source>
        <dbReference type="ARBA" id="ARBA00023098"/>
    </source>
</evidence>
<evidence type="ECO:0000256" key="4">
    <source>
        <dbReference type="ARBA" id="ARBA00016436"/>
    </source>
</evidence>
<comment type="pathway">
    <text evidence="2 13">Glycolipid biosynthesis; lipid IV(A) biosynthesis; lipid IV(A) from (3R)-3-hydroxytetradecanoyl-[acyl-carrier-protein] and UDP-N-acetyl-alpha-D-glucosamine: step 6/6.</text>
</comment>
<evidence type="ECO:0000256" key="2">
    <source>
        <dbReference type="ARBA" id="ARBA00004870"/>
    </source>
</evidence>
<evidence type="ECO:0000256" key="9">
    <source>
        <dbReference type="ARBA" id="ARBA00022777"/>
    </source>
</evidence>
<dbReference type="PANTHER" id="PTHR42724">
    <property type="entry name" value="TETRAACYLDISACCHARIDE 4'-KINASE"/>
    <property type="match status" value="1"/>
</dbReference>
<dbReference type="InterPro" id="IPR027417">
    <property type="entry name" value="P-loop_NTPase"/>
</dbReference>
<reference evidence="14" key="2">
    <citation type="submission" date="2021-04" db="EMBL/GenBank/DDBJ databases">
        <authorList>
            <person name="Gilroy R."/>
        </authorList>
    </citation>
    <scope>NUCLEOTIDE SEQUENCE</scope>
    <source>
        <strain evidence="14">ChiSxjej5B17-1746</strain>
    </source>
</reference>
<evidence type="ECO:0000313" key="14">
    <source>
        <dbReference type="EMBL" id="HIW77530.1"/>
    </source>
</evidence>
<keyword evidence="5 13" id="KW-0444">Lipid biosynthesis</keyword>
<keyword evidence="10 13" id="KW-0067">ATP-binding</keyword>
<evidence type="ECO:0000256" key="8">
    <source>
        <dbReference type="ARBA" id="ARBA00022741"/>
    </source>
</evidence>
<keyword evidence="11 13" id="KW-0443">Lipid metabolism</keyword>
<dbReference type="GO" id="GO:0005524">
    <property type="term" value="F:ATP binding"/>
    <property type="evidence" value="ECO:0007669"/>
    <property type="project" value="UniProtKB-UniRule"/>
</dbReference>